<dbReference type="InterPro" id="IPR013783">
    <property type="entry name" value="Ig-like_fold"/>
</dbReference>
<dbReference type="InterPro" id="IPR007110">
    <property type="entry name" value="Ig-like_dom"/>
</dbReference>
<comment type="caution">
    <text evidence="2">The sequence shown here is derived from an EMBL/GenBank/DDBJ whole genome shotgun (WGS) entry which is preliminary data.</text>
</comment>
<dbReference type="PANTHER" id="PTHR21261:SF6">
    <property type="entry name" value="BEATEN PATH IIA-RELATED"/>
    <property type="match status" value="1"/>
</dbReference>
<dbReference type="SUPFAM" id="SSF48726">
    <property type="entry name" value="Immunoglobulin"/>
    <property type="match status" value="1"/>
</dbReference>
<accession>A0AAV8XWU7</accession>
<gene>
    <name evidence="2" type="ORF">NQ318_001714</name>
</gene>
<keyword evidence="3" id="KW-1185">Reference proteome</keyword>
<evidence type="ECO:0000259" key="1">
    <source>
        <dbReference type="PROSITE" id="PS50835"/>
    </source>
</evidence>
<organism evidence="2 3">
    <name type="scientific">Aromia moschata</name>
    <dbReference type="NCBI Taxonomy" id="1265417"/>
    <lineage>
        <taxon>Eukaryota</taxon>
        <taxon>Metazoa</taxon>
        <taxon>Ecdysozoa</taxon>
        <taxon>Arthropoda</taxon>
        <taxon>Hexapoda</taxon>
        <taxon>Insecta</taxon>
        <taxon>Pterygota</taxon>
        <taxon>Neoptera</taxon>
        <taxon>Endopterygota</taxon>
        <taxon>Coleoptera</taxon>
        <taxon>Polyphaga</taxon>
        <taxon>Cucujiformia</taxon>
        <taxon>Chrysomeloidea</taxon>
        <taxon>Cerambycidae</taxon>
        <taxon>Cerambycinae</taxon>
        <taxon>Callichromatini</taxon>
        <taxon>Aromia</taxon>
    </lineage>
</organism>
<name>A0AAV8XWU7_9CUCU</name>
<dbReference type="PANTHER" id="PTHR21261">
    <property type="entry name" value="BEAT PROTEIN"/>
    <property type="match status" value="1"/>
</dbReference>
<dbReference type="EMBL" id="JAPWTK010000306">
    <property type="protein sequence ID" value="KAJ8942990.1"/>
    <property type="molecule type" value="Genomic_DNA"/>
</dbReference>
<dbReference type="InterPro" id="IPR036179">
    <property type="entry name" value="Ig-like_dom_sf"/>
</dbReference>
<dbReference type="PROSITE" id="PS50835">
    <property type="entry name" value="IG_LIKE"/>
    <property type="match status" value="1"/>
</dbReference>
<dbReference type="FunFam" id="2.60.40.10:FF:000437">
    <property type="entry name" value="Beat-IIIc, isoform A"/>
    <property type="match status" value="1"/>
</dbReference>
<evidence type="ECO:0000313" key="2">
    <source>
        <dbReference type="EMBL" id="KAJ8942990.1"/>
    </source>
</evidence>
<feature type="non-terminal residue" evidence="2">
    <location>
        <position position="158"/>
    </location>
</feature>
<reference evidence="2" key="1">
    <citation type="journal article" date="2023" name="Insect Mol. Biol.">
        <title>Genome sequencing provides insights into the evolution of gene families encoding plant cell wall-degrading enzymes in longhorned beetles.</title>
        <authorList>
            <person name="Shin N.R."/>
            <person name="Okamura Y."/>
            <person name="Kirsch R."/>
            <person name="Pauchet Y."/>
        </authorList>
    </citation>
    <scope>NUCLEOTIDE SEQUENCE</scope>
    <source>
        <strain evidence="2">AMC_N1</strain>
    </source>
</reference>
<proteinExistence type="predicted"/>
<feature type="domain" description="Ig-like" evidence="1">
    <location>
        <begin position="5"/>
        <end position="112"/>
    </location>
</feature>
<dbReference type="AlphaFoldDB" id="A0AAV8XWU7"/>
<protein>
    <recommendedName>
        <fullName evidence="1">Ig-like domain-containing protein</fullName>
    </recommendedName>
</protein>
<evidence type="ECO:0000313" key="3">
    <source>
        <dbReference type="Proteomes" id="UP001162162"/>
    </source>
</evidence>
<sequence>IVCLKDVLLEIEPNVVEKGGQSTLKCSYDLEGHPLYAVKWYRGYHEFYRYTPKELPSTKIFAFEGIHVDLNQSNEHQVVLRDVGFNLSGNFSCEVTTDAPSFATSSVSSAMSVVVLPNSPPTLSTDRSFYDIGDVLRVNCTSPPSRPSATLTFILNNI</sequence>
<feature type="non-terminal residue" evidence="2">
    <location>
        <position position="1"/>
    </location>
</feature>
<dbReference type="Proteomes" id="UP001162162">
    <property type="component" value="Unassembled WGS sequence"/>
</dbReference>
<dbReference type="Gene3D" id="2.60.40.10">
    <property type="entry name" value="Immunoglobulins"/>
    <property type="match status" value="1"/>
</dbReference>